<dbReference type="Pfam" id="PF01914">
    <property type="entry name" value="MarC"/>
    <property type="match status" value="1"/>
</dbReference>
<feature type="transmembrane region" description="Helical" evidence="7">
    <location>
        <begin position="6"/>
        <end position="28"/>
    </location>
</feature>
<dbReference type="InterPro" id="IPR002771">
    <property type="entry name" value="Multi_antbiot-R_MarC"/>
</dbReference>
<evidence type="ECO:0000313" key="8">
    <source>
        <dbReference type="EMBL" id="NMM44060.1"/>
    </source>
</evidence>
<comment type="similarity">
    <text evidence="2 7">Belongs to the UPF0056 (MarC) family.</text>
</comment>
<keyword evidence="9" id="KW-1185">Reference proteome</keyword>
<sequence>MLETALVAFATLFATVGPFDVAIIFASLTADQTPRQRMRMAVKGTLVATAILIPFAFGGELVLNLFGITLPAFRIAGGLLLFLIAIDLVFARHSGGTSITDEENKEATASQDISVFPLATPLIAGPGVMGALVLAMTHAEGHPVEQALVILALIGVMAVTLICMLLTSQLQKYLGRTGVHVISRVFGVILAALAVQFVLDGLEGSGLLPT</sequence>
<keyword evidence="4 7" id="KW-0812">Transmembrane</keyword>
<dbReference type="NCBIfam" id="TIGR00427">
    <property type="entry name" value="NAAT family transporter"/>
    <property type="match status" value="1"/>
</dbReference>
<dbReference type="AlphaFoldDB" id="A0A7Y0HDV8"/>
<keyword evidence="5 7" id="KW-1133">Transmembrane helix</keyword>
<comment type="subcellular location">
    <subcellularLocation>
        <location evidence="1 7">Cell membrane</location>
        <topology evidence="1 7">Multi-pass membrane protein</topology>
    </subcellularLocation>
</comment>
<feature type="transmembrane region" description="Helical" evidence="7">
    <location>
        <begin position="179"/>
        <end position="199"/>
    </location>
</feature>
<evidence type="ECO:0000256" key="1">
    <source>
        <dbReference type="ARBA" id="ARBA00004651"/>
    </source>
</evidence>
<evidence type="ECO:0000256" key="4">
    <source>
        <dbReference type="ARBA" id="ARBA00022692"/>
    </source>
</evidence>
<evidence type="ECO:0000256" key="6">
    <source>
        <dbReference type="ARBA" id="ARBA00023136"/>
    </source>
</evidence>
<gene>
    <name evidence="8" type="ORF">HH303_06200</name>
</gene>
<dbReference type="PANTHER" id="PTHR33508">
    <property type="entry name" value="UPF0056 MEMBRANE PROTEIN YHCE"/>
    <property type="match status" value="1"/>
</dbReference>
<name>A0A7Y0HDV8_9PROT</name>
<evidence type="ECO:0000256" key="3">
    <source>
        <dbReference type="ARBA" id="ARBA00022475"/>
    </source>
</evidence>
<dbReference type="Proteomes" id="UP000539372">
    <property type="component" value="Unassembled WGS sequence"/>
</dbReference>
<accession>A0A7Y0HDV8</accession>
<dbReference type="RefSeq" id="WP_169624369.1">
    <property type="nucleotide sequence ID" value="NZ_JABBNT010000002.1"/>
</dbReference>
<reference evidence="8 9" key="1">
    <citation type="submission" date="2020-04" db="EMBL/GenBank/DDBJ databases">
        <title>Rhodospirillaceae bacterium KN72 isolated from deep sea.</title>
        <authorList>
            <person name="Zhang D.-C."/>
        </authorList>
    </citation>
    <scope>NUCLEOTIDE SEQUENCE [LARGE SCALE GENOMIC DNA]</scope>
    <source>
        <strain evidence="8 9">KN72</strain>
    </source>
</reference>
<keyword evidence="6 7" id="KW-0472">Membrane</keyword>
<proteinExistence type="inferred from homology"/>
<feature type="transmembrane region" description="Helical" evidence="7">
    <location>
        <begin position="40"/>
        <end position="66"/>
    </location>
</feature>
<dbReference type="GO" id="GO:0005886">
    <property type="term" value="C:plasma membrane"/>
    <property type="evidence" value="ECO:0007669"/>
    <property type="project" value="UniProtKB-SubCell"/>
</dbReference>
<comment type="caution">
    <text evidence="8">The sequence shown here is derived from an EMBL/GenBank/DDBJ whole genome shotgun (WGS) entry which is preliminary data.</text>
</comment>
<dbReference type="PANTHER" id="PTHR33508:SF1">
    <property type="entry name" value="UPF0056 MEMBRANE PROTEIN YHCE"/>
    <property type="match status" value="1"/>
</dbReference>
<protein>
    <recommendedName>
        <fullName evidence="7">UPF0056 membrane protein</fullName>
    </recommendedName>
</protein>
<evidence type="ECO:0000256" key="5">
    <source>
        <dbReference type="ARBA" id="ARBA00022989"/>
    </source>
</evidence>
<organism evidence="8 9">
    <name type="scientific">Pacificispira spongiicola</name>
    <dbReference type="NCBI Taxonomy" id="2729598"/>
    <lineage>
        <taxon>Bacteria</taxon>
        <taxon>Pseudomonadati</taxon>
        <taxon>Pseudomonadota</taxon>
        <taxon>Alphaproteobacteria</taxon>
        <taxon>Rhodospirillales</taxon>
        <taxon>Rhodospirillaceae</taxon>
        <taxon>Pacificispira</taxon>
    </lineage>
</organism>
<evidence type="ECO:0000313" key="9">
    <source>
        <dbReference type="Proteomes" id="UP000539372"/>
    </source>
</evidence>
<evidence type="ECO:0000256" key="2">
    <source>
        <dbReference type="ARBA" id="ARBA00009784"/>
    </source>
</evidence>
<evidence type="ECO:0000256" key="7">
    <source>
        <dbReference type="RuleBase" id="RU362048"/>
    </source>
</evidence>
<keyword evidence="3" id="KW-1003">Cell membrane</keyword>
<feature type="transmembrane region" description="Helical" evidence="7">
    <location>
        <begin position="147"/>
        <end position="167"/>
    </location>
</feature>
<feature type="transmembrane region" description="Helical" evidence="7">
    <location>
        <begin position="72"/>
        <end position="92"/>
    </location>
</feature>
<feature type="transmembrane region" description="Helical" evidence="7">
    <location>
        <begin position="113"/>
        <end position="135"/>
    </location>
</feature>
<dbReference type="EMBL" id="JABBNT010000002">
    <property type="protein sequence ID" value="NMM44060.1"/>
    <property type="molecule type" value="Genomic_DNA"/>
</dbReference>